<sequence length="106" mass="12749">MKTSNQDKQIERVLRINYRFDNNDIYKSTSAIYVRHLDNDSTLATIKGFIDRYQNQKLIYLPVIKTKIIAEIFSNCCERLNENEIFIAINRDHIYSITYEYMQNWS</sequence>
<organism evidence="1 2">
    <name type="scientific">Lactobacillus jensenii</name>
    <dbReference type="NCBI Taxonomy" id="109790"/>
    <lineage>
        <taxon>Bacteria</taxon>
        <taxon>Bacillati</taxon>
        <taxon>Bacillota</taxon>
        <taxon>Bacilli</taxon>
        <taxon>Lactobacillales</taxon>
        <taxon>Lactobacillaceae</taxon>
        <taxon>Lactobacillus</taxon>
    </lineage>
</organism>
<dbReference type="RefSeq" id="WP_315689705.1">
    <property type="nucleotide sequence ID" value="NZ_JAVTXQ010000011.1"/>
</dbReference>
<dbReference type="Proteomes" id="UP001385848">
    <property type="component" value="Unassembled WGS sequence"/>
</dbReference>
<reference evidence="1 2" key="1">
    <citation type="submission" date="2024-04" db="EMBL/GenBank/DDBJ databases">
        <title>Three lactobacilli isolated from voided urine samples from females with type 2 diabetes.</title>
        <authorList>
            <person name="Kula A."/>
            <person name="Stegman N."/>
            <person name="Putonti C."/>
        </authorList>
    </citation>
    <scope>NUCLEOTIDE SEQUENCE [LARGE SCALE GENOMIC DNA]</scope>
    <source>
        <strain evidence="1 2">1855</strain>
    </source>
</reference>
<keyword evidence="2" id="KW-1185">Reference proteome</keyword>
<name>A0ABU9FFY8_LACJE</name>
<evidence type="ECO:0000313" key="1">
    <source>
        <dbReference type="EMBL" id="MEL0564376.1"/>
    </source>
</evidence>
<protein>
    <recommendedName>
        <fullName evidence="3">DUF1827 family protein</fullName>
    </recommendedName>
</protein>
<evidence type="ECO:0000313" key="2">
    <source>
        <dbReference type="Proteomes" id="UP001385848"/>
    </source>
</evidence>
<proteinExistence type="predicted"/>
<dbReference type="EMBL" id="JBBVUL010000001">
    <property type="protein sequence ID" value="MEL0564376.1"/>
    <property type="molecule type" value="Genomic_DNA"/>
</dbReference>
<accession>A0ABU9FFY8</accession>
<comment type="caution">
    <text evidence="1">The sequence shown here is derived from an EMBL/GenBank/DDBJ whole genome shotgun (WGS) entry which is preliminary data.</text>
</comment>
<evidence type="ECO:0008006" key="3">
    <source>
        <dbReference type="Google" id="ProtNLM"/>
    </source>
</evidence>
<gene>
    <name evidence="1" type="ORF">AAC431_00355</name>
</gene>